<evidence type="ECO:0000259" key="1">
    <source>
        <dbReference type="Pfam" id="PF00534"/>
    </source>
</evidence>
<name>A0ABU0FA09_9HYPH</name>
<dbReference type="SUPFAM" id="SSF53756">
    <property type="entry name" value="UDP-Glycosyltransferase/glycogen phosphorylase"/>
    <property type="match status" value="1"/>
</dbReference>
<evidence type="ECO:0000313" key="3">
    <source>
        <dbReference type="EMBL" id="MDQ0391449.1"/>
    </source>
</evidence>
<dbReference type="Proteomes" id="UP001237448">
    <property type="component" value="Unassembled WGS sequence"/>
</dbReference>
<dbReference type="InterPro" id="IPR028098">
    <property type="entry name" value="Glyco_trans_4-like_N"/>
</dbReference>
<dbReference type="Pfam" id="PF00534">
    <property type="entry name" value="Glycos_transf_1"/>
    <property type="match status" value="1"/>
</dbReference>
<comment type="caution">
    <text evidence="3">The sequence shown here is derived from an EMBL/GenBank/DDBJ whole genome shotgun (WGS) entry which is preliminary data.</text>
</comment>
<organism evidence="3 4">
    <name type="scientific">Labrys monachus</name>
    <dbReference type="NCBI Taxonomy" id="217067"/>
    <lineage>
        <taxon>Bacteria</taxon>
        <taxon>Pseudomonadati</taxon>
        <taxon>Pseudomonadota</taxon>
        <taxon>Alphaproteobacteria</taxon>
        <taxon>Hyphomicrobiales</taxon>
        <taxon>Xanthobacteraceae</taxon>
        <taxon>Labrys</taxon>
    </lineage>
</organism>
<evidence type="ECO:0000313" key="4">
    <source>
        <dbReference type="Proteomes" id="UP001237448"/>
    </source>
</evidence>
<sequence length="388" mass="42928">MRVAIIHYWLVGMRGGEKVLEALCDMFPNADIYTHVVVPSAISDRLKAHSIKTSFIARLPRAAKMYKSYLPLMPLALEHLDLRGYDLVISSESGPAKGIIPPPSSVHVCYCHSPMRYIWNMYHDYREGAGPVARLAMPLLSHYLRSWDESSASRVDHFVANSHTVANRVRKYYRRQARVIHPPVAVDDFSPVPDSEIGDYHLMVGELVSYKRPDLAVEAFNRSGRKLVVIGGGEMLKQISRMAGPTVQVLGPQPFDVLRHHYAHCRALVFPGEEDFGIIPVEAMASGRPVVAFGRGGATETVLDGTTGLLFEEQTVDSLMEAVERLDTMPLDRTAILRHAQRFNPARFRREMEILINQALAENAAPVPAAAGEIGLVPAPARVGGLHG</sequence>
<dbReference type="InterPro" id="IPR001296">
    <property type="entry name" value="Glyco_trans_1"/>
</dbReference>
<gene>
    <name evidence="3" type="ORF">J3R73_001241</name>
</gene>
<dbReference type="PANTHER" id="PTHR45947">
    <property type="entry name" value="SULFOQUINOVOSYL TRANSFERASE SQD2"/>
    <property type="match status" value="1"/>
</dbReference>
<dbReference type="RefSeq" id="WP_307423782.1">
    <property type="nucleotide sequence ID" value="NZ_JAUSVK010000001.1"/>
</dbReference>
<feature type="domain" description="Glycosyl transferase family 1" evidence="1">
    <location>
        <begin position="201"/>
        <end position="330"/>
    </location>
</feature>
<evidence type="ECO:0000259" key="2">
    <source>
        <dbReference type="Pfam" id="PF13439"/>
    </source>
</evidence>
<accession>A0ABU0FA09</accession>
<dbReference type="InterPro" id="IPR050194">
    <property type="entry name" value="Glycosyltransferase_grp1"/>
</dbReference>
<proteinExistence type="predicted"/>
<dbReference type="Pfam" id="PF13439">
    <property type="entry name" value="Glyco_transf_4"/>
    <property type="match status" value="1"/>
</dbReference>
<dbReference type="EMBL" id="JAUSVK010000001">
    <property type="protein sequence ID" value="MDQ0391449.1"/>
    <property type="molecule type" value="Genomic_DNA"/>
</dbReference>
<protein>
    <submittedName>
        <fullName evidence="3">Glycosyltransferase involved in cell wall biosynthesis</fullName>
    </submittedName>
</protein>
<reference evidence="3 4" key="1">
    <citation type="submission" date="2023-07" db="EMBL/GenBank/DDBJ databases">
        <title>Genomic Encyclopedia of Type Strains, Phase IV (KMG-IV): sequencing the most valuable type-strain genomes for metagenomic binning, comparative biology and taxonomic classification.</title>
        <authorList>
            <person name="Goeker M."/>
        </authorList>
    </citation>
    <scope>NUCLEOTIDE SEQUENCE [LARGE SCALE GENOMIC DNA]</scope>
    <source>
        <strain evidence="3 4">DSM 5896</strain>
    </source>
</reference>
<dbReference type="PANTHER" id="PTHR45947:SF3">
    <property type="entry name" value="SULFOQUINOVOSYL TRANSFERASE SQD2"/>
    <property type="match status" value="1"/>
</dbReference>
<dbReference type="Gene3D" id="3.40.50.2000">
    <property type="entry name" value="Glycogen Phosphorylase B"/>
    <property type="match status" value="2"/>
</dbReference>
<keyword evidence="4" id="KW-1185">Reference proteome</keyword>
<feature type="domain" description="Glycosyltransferase subfamily 4-like N-terminal" evidence="2">
    <location>
        <begin position="14"/>
        <end position="187"/>
    </location>
</feature>